<dbReference type="Gene3D" id="1.10.3210.10">
    <property type="entry name" value="Hypothetical protein af1432"/>
    <property type="match status" value="1"/>
</dbReference>
<dbReference type="Pfam" id="PF13487">
    <property type="entry name" value="HD_5"/>
    <property type="match status" value="1"/>
</dbReference>
<keyword evidence="3" id="KW-1185">Reference proteome</keyword>
<evidence type="ECO:0000259" key="1">
    <source>
        <dbReference type="PROSITE" id="PS51832"/>
    </source>
</evidence>
<dbReference type="SUPFAM" id="SSF55781">
    <property type="entry name" value="GAF domain-like"/>
    <property type="match status" value="1"/>
</dbReference>
<dbReference type="InterPro" id="IPR037522">
    <property type="entry name" value="HD_GYP_dom"/>
</dbReference>
<protein>
    <submittedName>
        <fullName evidence="2">HD-GYP domain-containing protein</fullName>
    </submittedName>
</protein>
<sequence length="386" mass="44074">MEKLIICILLICQIITWRIIKNKNNRILILEKYDKIGKKITSNIKIKDLMEEVMQTVKVETQAEACSLYIIDEEKQELWFEVALGEKGDKLKQIRLKIGEGIAGWVAKEGKKLNIEDVNKDTRFKKEISKKIEFKNKAMLTMPIKFKDRVIGVIQVINKEGGGIFTQKDENFIEGISSEISIALQNAKLYKEMKDLYLHTIQALAATIDAKDPYTKGHSQRVTKYALEIGKEMNLTDNQLQELEYMAILHDIGKIGIKDSILNKESSLNDEEFEIMKTHPTIGSKILETMGSLSKIIPGVKYHHEKYDGTGYAKGLKGKEIPLEARIISVADTYDAMTTDRPYRKGLAHEVAMNEINKHSGTQFDPESVKYFNIVMDRKMVSHNEC</sequence>
<reference evidence="2 3" key="1">
    <citation type="submission" date="2023-03" db="EMBL/GenBank/DDBJ databases">
        <title>Complete genome sequence of Tepidibacter sp. SWIR-1, isolated from a deep-sea hydrothermal vent.</title>
        <authorList>
            <person name="Li X."/>
        </authorList>
    </citation>
    <scope>NUCLEOTIDE SEQUENCE [LARGE SCALE GENOMIC DNA]</scope>
    <source>
        <strain evidence="2 3">SWIR-1</strain>
    </source>
</reference>
<organism evidence="2 3">
    <name type="scientific">Tepidibacter hydrothermalis</name>
    <dbReference type="NCBI Taxonomy" id="3036126"/>
    <lineage>
        <taxon>Bacteria</taxon>
        <taxon>Bacillati</taxon>
        <taxon>Bacillota</taxon>
        <taxon>Clostridia</taxon>
        <taxon>Peptostreptococcales</taxon>
        <taxon>Peptostreptococcaceae</taxon>
        <taxon>Tepidibacter</taxon>
    </lineage>
</organism>
<gene>
    <name evidence="2" type="ORF">P4S50_00210</name>
</gene>
<dbReference type="EMBL" id="CP120733">
    <property type="protein sequence ID" value="WFD10528.1"/>
    <property type="molecule type" value="Genomic_DNA"/>
</dbReference>
<dbReference type="Proteomes" id="UP001222800">
    <property type="component" value="Chromosome"/>
</dbReference>
<evidence type="ECO:0000313" key="2">
    <source>
        <dbReference type="EMBL" id="WFD10528.1"/>
    </source>
</evidence>
<dbReference type="Gene3D" id="3.30.450.40">
    <property type="match status" value="1"/>
</dbReference>
<dbReference type="InterPro" id="IPR003607">
    <property type="entry name" value="HD/PDEase_dom"/>
</dbReference>
<dbReference type="CDD" id="cd00077">
    <property type="entry name" value="HDc"/>
    <property type="match status" value="1"/>
</dbReference>
<dbReference type="RefSeq" id="WP_277732495.1">
    <property type="nucleotide sequence ID" value="NZ_CP120733.1"/>
</dbReference>
<dbReference type="SMART" id="SM00471">
    <property type="entry name" value="HDc"/>
    <property type="match status" value="1"/>
</dbReference>
<dbReference type="PROSITE" id="PS51832">
    <property type="entry name" value="HD_GYP"/>
    <property type="match status" value="1"/>
</dbReference>
<name>A0ABY8EIA8_9FIRM</name>
<dbReference type="SMART" id="SM00065">
    <property type="entry name" value="GAF"/>
    <property type="match status" value="1"/>
</dbReference>
<proteinExistence type="predicted"/>
<dbReference type="Pfam" id="PF01590">
    <property type="entry name" value="GAF"/>
    <property type="match status" value="1"/>
</dbReference>
<accession>A0ABY8EIA8</accession>
<dbReference type="PANTHER" id="PTHR43155:SF2">
    <property type="entry name" value="CYCLIC DI-GMP PHOSPHODIESTERASE PA4108"/>
    <property type="match status" value="1"/>
</dbReference>
<dbReference type="SUPFAM" id="SSF109604">
    <property type="entry name" value="HD-domain/PDEase-like"/>
    <property type="match status" value="1"/>
</dbReference>
<dbReference type="PANTHER" id="PTHR43155">
    <property type="entry name" value="CYCLIC DI-GMP PHOSPHODIESTERASE PA4108-RELATED"/>
    <property type="match status" value="1"/>
</dbReference>
<feature type="domain" description="HD-GYP" evidence="1">
    <location>
        <begin position="193"/>
        <end position="386"/>
    </location>
</feature>
<dbReference type="InterPro" id="IPR029016">
    <property type="entry name" value="GAF-like_dom_sf"/>
</dbReference>
<evidence type="ECO:0000313" key="3">
    <source>
        <dbReference type="Proteomes" id="UP001222800"/>
    </source>
</evidence>
<dbReference type="InterPro" id="IPR003018">
    <property type="entry name" value="GAF"/>
</dbReference>